<feature type="transmembrane region" description="Helical" evidence="8">
    <location>
        <begin position="441"/>
        <end position="462"/>
    </location>
</feature>
<feature type="transmembrane region" description="Helical" evidence="8">
    <location>
        <begin position="287"/>
        <end position="305"/>
    </location>
</feature>
<dbReference type="Proteomes" id="UP000705230">
    <property type="component" value="Unassembled WGS sequence"/>
</dbReference>
<dbReference type="InterPro" id="IPR018093">
    <property type="entry name" value="BCCT_CS"/>
</dbReference>
<protein>
    <submittedName>
        <fullName evidence="9">BCCT family transporter</fullName>
    </submittedName>
</protein>
<accession>A0A937JF60</accession>
<feature type="transmembrane region" description="Helical" evidence="8">
    <location>
        <begin position="414"/>
        <end position="435"/>
    </location>
</feature>
<reference evidence="9" key="1">
    <citation type="submission" date="2020-10" db="EMBL/GenBank/DDBJ databases">
        <title>Microbiome of the Black Sea water column analyzed by genome centric metagenomics.</title>
        <authorList>
            <person name="Cabello-Yeves P.J."/>
            <person name="Callieri C."/>
            <person name="Picazo A."/>
            <person name="Mehrshad M."/>
            <person name="Haro-Moreno J.M."/>
            <person name="Roda-Garcia J."/>
            <person name="Dzembekova N."/>
            <person name="Slabakova V."/>
            <person name="Slabakova N."/>
            <person name="Moncheva S."/>
            <person name="Rodriguez-Valera F."/>
        </authorList>
    </citation>
    <scope>NUCLEOTIDE SEQUENCE</scope>
    <source>
        <strain evidence="9">BS30m-G43</strain>
    </source>
</reference>
<feature type="transmembrane region" description="Helical" evidence="8">
    <location>
        <begin position="317"/>
        <end position="340"/>
    </location>
</feature>
<evidence type="ECO:0000256" key="2">
    <source>
        <dbReference type="ARBA" id="ARBA00005658"/>
    </source>
</evidence>
<evidence type="ECO:0000256" key="1">
    <source>
        <dbReference type="ARBA" id="ARBA00004651"/>
    </source>
</evidence>
<feature type="transmembrane region" description="Helical" evidence="8">
    <location>
        <begin position="28"/>
        <end position="49"/>
    </location>
</feature>
<evidence type="ECO:0000256" key="6">
    <source>
        <dbReference type="ARBA" id="ARBA00022989"/>
    </source>
</evidence>
<feature type="transmembrane region" description="Helical" evidence="8">
    <location>
        <begin position="201"/>
        <end position="224"/>
    </location>
</feature>
<dbReference type="PROSITE" id="PS01303">
    <property type="entry name" value="BCCT"/>
    <property type="match status" value="1"/>
</dbReference>
<evidence type="ECO:0000313" key="9">
    <source>
        <dbReference type="EMBL" id="MBL6902809.1"/>
    </source>
</evidence>
<keyword evidence="4" id="KW-1003">Cell membrane</keyword>
<evidence type="ECO:0000256" key="8">
    <source>
        <dbReference type="SAM" id="Phobius"/>
    </source>
</evidence>
<evidence type="ECO:0000256" key="4">
    <source>
        <dbReference type="ARBA" id="ARBA00022475"/>
    </source>
</evidence>
<feature type="transmembrane region" description="Helical" evidence="8">
    <location>
        <begin position="372"/>
        <end position="393"/>
    </location>
</feature>
<feature type="transmembrane region" description="Helical" evidence="8">
    <location>
        <begin position="115"/>
        <end position="135"/>
    </location>
</feature>
<organism evidence="9 10">
    <name type="scientific">SAR86 cluster bacterium</name>
    <dbReference type="NCBI Taxonomy" id="2030880"/>
    <lineage>
        <taxon>Bacteria</taxon>
        <taxon>Pseudomonadati</taxon>
        <taxon>Pseudomonadota</taxon>
        <taxon>Gammaproteobacteria</taxon>
        <taxon>SAR86 cluster</taxon>
    </lineage>
</organism>
<dbReference type="GO" id="GO:0005886">
    <property type="term" value="C:plasma membrane"/>
    <property type="evidence" value="ECO:0007669"/>
    <property type="project" value="UniProtKB-SubCell"/>
</dbReference>
<keyword evidence="6 8" id="KW-1133">Transmembrane helix</keyword>
<evidence type="ECO:0000256" key="3">
    <source>
        <dbReference type="ARBA" id="ARBA00022448"/>
    </source>
</evidence>
<name>A0A937JF60_9GAMM</name>
<proteinExistence type="inferred from homology"/>
<dbReference type="Pfam" id="PF02028">
    <property type="entry name" value="BCCT"/>
    <property type="match status" value="1"/>
</dbReference>
<feature type="transmembrane region" description="Helical" evidence="8">
    <location>
        <begin position="236"/>
        <end position="256"/>
    </location>
</feature>
<dbReference type="GO" id="GO:0022857">
    <property type="term" value="F:transmembrane transporter activity"/>
    <property type="evidence" value="ECO:0007669"/>
    <property type="project" value="InterPro"/>
</dbReference>
<dbReference type="PANTHER" id="PTHR30047">
    <property type="entry name" value="HIGH-AFFINITY CHOLINE TRANSPORT PROTEIN-RELATED"/>
    <property type="match status" value="1"/>
</dbReference>
<sequence>MYAINDPIATAAQLSSIYKIVALRFEGVFQYGALFIFFFLIVLALSKIGNKTIRVANISEYSFISWSSMLFASGMGATILYWSPIEWSAYYNTPPFGLEIGSDEAIKVINTYTSFHWGFSGWAIYALPAVAFAIASTRNSSTPLTFGSILVKDSVPFSRVLKSILDMFFIFGILAGAGVALGLSFPLIAEIITSLLGISSSLVLEMLILLICLCIITTSAYLGITKGIKRLSNINIGLLGFLLLFVFIVGPTSYILSNSLEVLVTYTQKFIAMSTYVGNQFVQDWTVFYWAWWLALAPYLGVFFVNISNGKTIRQLILGTIFIGGFGSVLHFLILGNYSLHLFESNALDVPALYATEKPTRVIVDVISTLPLSYLMLFIYGAISVIFLCTTYDSCAYILSKTAMRRSDMQPSKILRIVFSILLVIQPAILMFLGGVNTVKWMLVITAIPLLFINILLIIYIFKNVQKI</sequence>
<evidence type="ECO:0000256" key="7">
    <source>
        <dbReference type="ARBA" id="ARBA00023136"/>
    </source>
</evidence>
<evidence type="ECO:0000256" key="5">
    <source>
        <dbReference type="ARBA" id="ARBA00022692"/>
    </source>
</evidence>
<dbReference type="PANTHER" id="PTHR30047:SF7">
    <property type="entry name" value="HIGH-AFFINITY CHOLINE TRANSPORT PROTEIN"/>
    <property type="match status" value="1"/>
</dbReference>
<dbReference type="EMBL" id="JADHSG010000001">
    <property type="protein sequence ID" value="MBL6902809.1"/>
    <property type="molecule type" value="Genomic_DNA"/>
</dbReference>
<feature type="transmembrane region" description="Helical" evidence="8">
    <location>
        <begin position="168"/>
        <end position="189"/>
    </location>
</feature>
<comment type="caution">
    <text evidence="9">The sequence shown here is derived from an EMBL/GenBank/DDBJ whole genome shotgun (WGS) entry which is preliminary data.</text>
</comment>
<gene>
    <name evidence="9" type="ORF">ISR29_01230</name>
</gene>
<feature type="transmembrane region" description="Helical" evidence="8">
    <location>
        <begin position="61"/>
        <end position="82"/>
    </location>
</feature>
<keyword evidence="3" id="KW-0813">Transport</keyword>
<dbReference type="InterPro" id="IPR000060">
    <property type="entry name" value="BCCT_transptr"/>
</dbReference>
<dbReference type="AlphaFoldDB" id="A0A937JF60"/>
<keyword evidence="5 8" id="KW-0812">Transmembrane</keyword>
<comment type="subcellular location">
    <subcellularLocation>
        <location evidence="1">Cell membrane</location>
        <topology evidence="1">Multi-pass membrane protein</topology>
    </subcellularLocation>
</comment>
<comment type="similarity">
    <text evidence="2">Belongs to the BCCT transporter (TC 2.A.15) family.</text>
</comment>
<evidence type="ECO:0000313" key="10">
    <source>
        <dbReference type="Proteomes" id="UP000705230"/>
    </source>
</evidence>
<keyword evidence="7 8" id="KW-0472">Membrane</keyword>